<proteinExistence type="predicted"/>
<dbReference type="KEGG" id="uli:ETAA1_56170"/>
<keyword evidence="2" id="KW-1185">Reference proteome</keyword>
<evidence type="ECO:0008006" key="3">
    <source>
        <dbReference type="Google" id="ProtNLM"/>
    </source>
</evidence>
<sequence>MSQPDPDPPEAAHPAACDTCDTLLRNAKVPPLSDRQRRFLAAYQERLAVAPAARLAGVHRASVYRWRSDPVFAAAMRDAAEVFFANVQARVLAAEAEREVWRAARERARHPMRCDYLARARAAKRR</sequence>
<dbReference type="Proteomes" id="UP000319576">
    <property type="component" value="Chromosome"/>
</dbReference>
<evidence type="ECO:0000313" key="1">
    <source>
        <dbReference type="EMBL" id="QDU23613.1"/>
    </source>
</evidence>
<accession>A0A517Y1K6</accession>
<dbReference type="AlphaFoldDB" id="A0A517Y1K6"/>
<protein>
    <recommendedName>
        <fullName evidence="3">Homeodomain phBC6A51-type domain-containing protein</fullName>
    </recommendedName>
</protein>
<gene>
    <name evidence="1" type="ORF">ETAA1_56170</name>
</gene>
<dbReference type="EMBL" id="CP036273">
    <property type="protein sequence ID" value="QDU23613.1"/>
    <property type="molecule type" value="Genomic_DNA"/>
</dbReference>
<evidence type="ECO:0000313" key="2">
    <source>
        <dbReference type="Proteomes" id="UP000319576"/>
    </source>
</evidence>
<organism evidence="1 2">
    <name type="scientific">Urbifossiella limnaea</name>
    <dbReference type="NCBI Taxonomy" id="2528023"/>
    <lineage>
        <taxon>Bacteria</taxon>
        <taxon>Pseudomonadati</taxon>
        <taxon>Planctomycetota</taxon>
        <taxon>Planctomycetia</taxon>
        <taxon>Gemmatales</taxon>
        <taxon>Gemmataceae</taxon>
        <taxon>Urbifossiella</taxon>
    </lineage>
</organism>
<reference evidence="1 2" key="1">
    <citation type="submission" date="2019-02" db="EMBL/GenBank/DDBJ databases">
        <title>Deep-cultivation of Planctomycetes and their phenomic and genomic characterization uncovers novel biology.</title>
        <authorList>
            <person name="Wiegand S."/>
            <person name="Jogler M."/>
            <person name="Boedeker C."/>
            <person name="Pinto D."/>
            <person name="Vollmers J."/>
            <person name="Rivas-Marin E."/>
            <person name="Kohn T."/>
            <person name="Peeters S.H."/>
            <person name="Heuer A."/>
            <person name="Rast P."/>
            <person name="Oberbeckmann S."/>
            <person name="Bunk B."/>
            <person name="Jeske O."/>
            <person name="Meyerdierks A."/>
            <person name="Storesund J.E."/>
            <person name="Kallscheuer N."/>
            <person name="Luecker S."/>
            <person name="Lage O.M."/>
            <person name="Pohl T."/>
            <person name="Merkel B.J."/>
            <person name="Hornburger P."/>
            <person name="Mueller R.-W."/>
            <person name="Bruemmer F."/>
            <person name="Labrenz M."/>
            <person name="Spormann A.M."/>
            <person name="Op den Camp H."/>
            <person name="Overmann J."/>
            <person name="Amann R."/>
            <person name="Jetten M.S.M."/>
            <person name="Mascher T."/>
            <person name="Medema M.H."/>
            <person name="Devos D.P."/>
            <person name="Kaster A.-K."/>
            <person name="Ovreas L."/>
            <person name="Rohde M."/>
            <person name="Galperin M.Y."/>
            <person name="Jogler C."/>
        </authorList>
    </citation>
    <scope>NUCLEOTIDE SEQUENCE [LARGE SCALE GENOMIC DNA]</scope>
    <source>
        <strain evidence="1 2">ETA_A1</strain>
    </source>
</reference>
<name>A0A517Y1K6_9BACT</name>